<dbReference type="HOGENOM" id="CLU_120523_0_0_9"/>
<sequence length="196" mass="22635">MNRTDRLLAILIELQRNQVVTAHMLAEKFETLVLYYINELNKYSLEQLRRKPSEEEWSLGQMYYHLLTASNMQLHAIEQCATGSAIISGKKTEMGEDVYKMGAFPPIQIKIPNRPGYTPENPTNKENLKQGLLQLIDKMKKNQLKLSSIPSHHTVAHPGLGHLCATEWFQLVYMHFAHHLHQKERLEKTLITDSNC</sequence>
<dbReference type="Proteomes" id="UP000002300">
    <property type="component" value="Chromosome"/>
</dbReference>
<protein>
    <recommendedName>
        <fullName evidence="1">DinB-like domain-containing protein</fullName>
    </recommendedName>
</protein>
<accession>A7GM13</accession>
<gene>
    <name evidence="2" type="ordered locus">Bcer98_0836</name>
</gene>
<evidence type="ECO:0000259" key="1">
    <source>
        <dbReference type="Pfam" id="PF12867"/>
    </source>
</evidence>
<proteinExistence type="predicted"/>
<dbReference type="AlphaFoldDB" id="A7GM13"/>
<dbReference type="SUPFAM" id="SSF109854">
    <property type="entry name" value="DinB/YfiT-like putative metalloenzymes"/>
    <property type="match status" value="1"/>
</dbReference>
<keyword evidence="3" id="KW-1185">Reference proteome</keyword>
<organism evidence="2 3">
    <name type="scientific">Bacillus cytotoxicus (strain DSM 22905 / CIP 110041 / 391-98 / NVH 391-98)</name>
    <dbReference type="NCBI Taxonomy" id="315749"/>
    <lineage>
        <taxon>Bacteria</taxon>
        <taxon>Bacillati</taxon>
        <taxon>Bacillota</taxon>
        <taxon>Bacilli</taxon>
        <taxon>Bacillales</taxon>
        <taxon>Bacillaceae</taxon>
        <taxon>Bacillus</taxon>
        <taxon>Bacillus cereus group</taxon>
    </lineage>
</organism>
<dbReference type="EMBL" id="CP000764">
    <property type="protein sequence ID" value="ABS21171.1"/>
    <property type="molecule type" value="Genomic_DNA"/>
</dbReference>
<reference evidence="2 3" key="1">
    <citation type="journal article" date="2008" name="Chem. Biol. Interact.">
        <title>Extending the Bacillus cereus group genomics to putative food-borne pathogens of different toxicity.</title>
        <authorList>
            <person name="Lapidus A."/>
            <person name="Goltsman E."/>
            <person name="Auger S."/>
            <person name="Galleron N."/>
            <person name="Segurens B."/>
            <person name="Dossat C."/>
            <person name="Land M.L."/>
            <person name="Broussolle V."/>
            <person name="Brillard J."/>
            <person name="Guinebretiere M.H."/>
            <person name="Sanchis V."/>
            <person name="Nguen-The C."/>
            <person name="Lereclus D."/>
            <person name="Richardson P."/>
            <person name="Wincker P."/>
            <person name="Weissenbach J."/>
            <person name="Ehrlich S.D."/>
            <person name="Sorokin A."/>
        </authorList>
    </citation>
    <scope>NUCLEOTIDE SEQUENCE [LARGE SCALE GENOMIC DNA]</scope>
    <source>
        <strain evidence="3">DSM 22905 / CIP 110041 / 391-98 / NVH 391-98</strain>
    </source>
</reference>
<dbReference type="Pfam" id="PF12867">
    <property type="entry name" value="DinB_2"/>
    <property type="match status" value="1"/>
</dbReference>
<dbReference type="eggNOG" id="ENOG50313EY">
    <property type="taxonomic scope" value="Bacteria"/>
</dbReference>
<name>A7GM13_BACCN</name>
<dbReference type="InterPro" id="IPR034660">
    <property type="entry name" value="DinB/YfiT-like"/>
</dbReference>
<dbReference type="Gene3D" id="1.20.120.450">
    <property type="entry name" value="dinb family like domain"/>
    <property type="match status" value="1"/>
</dbReference>
<feature type="domain" description="DinB-like" evidence="1">
    <location>
        <begin position="40"/>
        <end position="182"/>
    </location>
</feature>
<dbReference type="STRING" id="315749.Bcer98_0836"/>
<dbReference type="KEGG" id="bcy:Bcer98_0836"/>
<evidence type="ECO:0000313" key="3">
    <source>
        <dbReference type="Proteomes" id="UP000002300"/>
    </source>
</evidence>
<evidence type="ECO:0000313" key="2">
    <source>
        <dbReference type="EMBL" id="ABS21171.1"/>
    </source>
</evidence>
<dbReference type="InterPro" id="IPR024775">
    <property type="entry name" value="DinB-like"/>
</dbReference>